<evidence type="ECO:0000313" key="2">
    <source>
        <dbReference type="Proteomes" id="UP000004995"/>
    </source>
</evidence>
<reference evidence="1" key="2">
    <citation type="submission" date="2018-08" db="UniProtKB">
        <authorList>
            <consortium name="EnsemblPlants"/>
        </authorList>
    </citation>
    <scope>IDENTIFICATION</scope>
    <source>
        <strain evidence="1">Yugu1</strain>
    </source>
</reference>
<keyword evidence="2" id="KW-1185">Reference proteome</keyword>
<sequence length="84" mass="10002">MAINLLGHGIIITARINMITFVQLRIKLFSTFASKCVFQTLEKKGMNCLRNQPCLRFQLFLYFLSFCWERDYDCSLQPERLHYC</sequence>
<dbReference type="EMBL" id="AGNK02000124">
    <property type="status" value="NOT_ANNOTATED_CDS"/>
    <property type="molecule type" value="Genomic_DNA"/>
</dbReference>
<name>K3YX89_SETIT</name>
<protein>
    <submittedName>
        <fullName evidence="1">Uncharacterized protein</fullName>
    </submittedName>
</protein>
<accession>K3YX89</accession>
<organism evidence="1 2">
    <name type="scientific">Setaria italica</name>
    <name type="common">Foxtail millet</name>
    <name type="synonym">Panicum italicum</name>
    <dbReference type="NCBI Taxonomy" id="4555"/>
    <lineage>
        <taxon>Eukaryota</taxon>
        <taxon>Viridiplantae</taxon>
        <taxon>Streptophyta</taxon>
        <taxon>Embryophyta</taxon>
        <taxon>Tracheophyta</taxon>
        <taxon>Spermatophyta</taxon>
        <taxon>Magnoliopsida</taxon>
        <taxon>Liliopsida</taxon>
        <taxon>Poales</taxon>
        <taxon>Poaceae</taxon>
        <taxon>PACMAD clade</taxon>
        <taxon>Panicoideae</taxon>
        <taxon>Panicodae</taxon>
        <taxon>Paniceae</taxon>
        <taxon>Cenchrinae</taxon>
        <taxon>Setaria</taxon>
    </lineage>
</organism>
<reference evidence="2" key="1">
    <citation type="journal article" date="2012" name="Nat. Biotechnol.">
        <title>Reference genome sequence of the model plant Setaria.</title>
        <authorList>
            <person name="Bennetzen J.L."/>
            <person name="Schmutz J."/>
            <person name="Wang H."/>
            <person name="Percifield R."/>
            <person name="Hawkins J."/>
            <person name="Pontaroli A.C."/>
            <person name="Estep M."/>
            <person name="Feng L."/>
            <person name="Vaughn J.N."/>
            <person name="Grimwood J."/>
            <person name="Jenkins J."/>
            <person name="Barry K."/>
            <person name="Lindquist E."/>
            <person name="Hellsten U."/>
            <person name="Deshpande S."/>
            <person name="Wang X."/>
            <person name="Wu X."/>
            <person name="Mitros T."/>
            <person name="Triplett J."/>
            <person name="Yang X."/>
            <person name="Ye C.Y."/>
            <person name="Mauro-Herrera M."/>
            <person name="Wang L."/>
            <person name="Li P."/>
            <person name="Sharma M."/>
            <person name="Sharma R."/>
            <person name="Ronald P.C."/>
            <person name="Panaud O."/>
            <person name="Kellogg E.A."/>
            <person name="Brutnell T.P."/>
            <person name="Doust A.N."/>
            <person name="Tuskan G.A."/>
            <person name="Rokhsar D."/>
            <person name="Devos K.M."/>
        </authorList>
    </citation>
    <scope>NUCLEOTIDE SEQUENCE [LARGE SCALE GENOMIC DNA]</scope>
    <source>
        <strain evidence="2">cv. Yugu1</strain>
    </source>
</reference>
<dbReference type="Proteomes" id="UP000004995">
    <property type="component" value="Unassembled WGS sequence"/>
</dbReference>
<dbReference type="InParanoid" id="K3YX89"/>
<dbReference type="HOGENOM" id="CLU_2531743_0_0_1"/>
<dbReference type="EnsemblPlants" id="KQL28753">
    <property type="protein sequence ID" value="KQL28753"/>
    <property type="gene ID" value="SETIT_018885mg"/>
</dbReference>
<proteinExistence type="predicted"/>
<dbReference type="AlphaFoldDB" id="K3YX89"/>
<evidence type="ECO:0000313" key="1">
    <source>
        <dbReference type="EnsemblPlants" id="KQL28753"/>
    </source>
</evidence>
<dbReference type="Gramene" id="KQL28753">
    <property type="protein sequence ID" value="KQL28753"/>
    <property type="gene ID" value="SETIT_018885mg"/>
</dbReference>